<dbReference type="SUPFAM" id="SSF89796">
    <property type="entry name" value="CoA-transferase family III (CaiB/BaiF)"/>
    <property type="match status" value="1"/>
</dbReference>
<dbReference type="GO" id="GO:0008410">
    <property type="term" value="F:CoA-transferase activity"/>
    <property type="evidence" value="ECO:0007669"/>
    <property type="project" value="TreeGrafter"/>
</dbReference>
<dbReference type="PANTHER" id="PTHR48207">
    <property type="entry name" value="SUCCINATE--HYDROXYMETHYLGLUTARATE COA-TRANSFERASE"/>
    <property type="match status" value="1"/>
</dbReference>
<proteinExistence type="predicted"/>
<reference evidence="3" key="1">
    <citation type="submission" date="2016-10" db="EMBL/GenBank/DDBJ databases">
        <authorList>
            <person name="Varghese N."/>
            <person name="Submissions S."/>
        </authorList>
    </citation>
    <scope>NUCLEOTIDE SEQUENCE [LARGE SCALE GENOMIC DNA]</scope>
    <source>
        <strain evidence="3">DSM 4771</strain>
    </source>
</reference>
<dbReference type="RefSeq" id="WP_093193131.1">
    <property type="nucleotide sequence ID" value="NZ_FNEV01000003.1"/>
</dbReference>
<accession>A0A1G8SCG1</accession>
<gene>
    <name evidence="2" type="ORF">SAMN04490247_1378</name>
</gene>
<dbReference type="AlphaFoldDB" id="A0A1G8SCG1"/>
<evidence type="ECO:0000313" key="3">
    <source>
        <dbReference type="Proteomes" id="UP000199225"/>
    </source>
</evidence>
<dbReference type="Pfam" id="PF02515">
    <property type="entry name" value="CoA_transf_3"/>
    <property type="match status" value="1"/>
</dbReference>
<evidence type="ECO:0000313" key="2">
    <source>
        <dbReference type="EMBL" id="SDJ26864.1"/>
    </source>
</evidence>
<protein>
    <submittedName>
        <fullName evidence="2">Formyl-CoA transferase</fullName>
    </submittedName>
</protein>
<dbReference type="InterPro" id="IPR003673">
    <property type="entry name" value="CoA-Trfase_fam_III"/>
</dbReference>
<sequence>MDKDEQMPLGNLRVLELGTLLAGPFTGRLLADFGAEVIKVEPPGKADPMRGWGKEKDGTGLWWPVQSRNKKSITLNLREKEGQDVLKELVEEADILIENFRPGTMEKWNLSYEELSEINPGLIMVRTSGFGQTGPYKERAGFGSVGEAMGGLRYVTGYNDRAPTRTGISIGDTLSALFATIGCLVAVNERQISGKGQVVDTALYESVFSVMESLIPDYLLADFVRERMGNILPGVAPSNIYQTKDETYVVIGANADGVFRRLCEAMGREELAEDPEYATHEARGKNMKKLDLLIEEWTKTLDSDELLQLLEKKGVPSGLIYSAKDIVEDPHYQARDMIVNVDHPELGDFPMPGVVPKLSRTPGKVNFPGAEKMGKHNEDIFRDVLNYSERDIEELQKKGII</sequence>
<dbReference type="InterPro" id="IPR023606">
    <property type="entry name" value="CoA-Trfase_III_dom_1_sf"/>
</dbReference>
<dbReference type="InterPro" id="IPR050483">
    <property type="entry name" value="CoA-transferase_III_domain"/>
</dbReference>
<dbReference type="PANTHER" id="PTHR48207:SF3">
    <property type="entry name" value="SUCCINATE--HYDROXYMETHYLGLUTARATE COA-TRANSFERASE"/>
    <property type="match status" value="1"/>
</dbReference>
<dbReference type="EMBL" id="FNEV01000003">
    <property type="protein sequence ID" value="SDJ26864.1"/>
    <property type="molecule type" value="Genomic_DNA"/>
</dbReference>
<dbReference type="OrthoDB" id="9797653at2"/>
<dbReference type="STRING" id="86666.SAMN04490247_1378"/>
<dbReference type="InterPro" id="IPR044855">
    <property type="entry name" value="CoA-Trfase_III_dom3_sf"/>
</dbReference>
<keyword evidence="1 2" id="KW-0808">Transferase</keyword>
<dbReference type="Gene3D" id="3.40.50.10540">
    <property type="entry name" value="Crotonobetainyl-coa:carnitine coa-transferase, domain 1"/>
    <property type="match status" value="1"/>
</dbReference>
<evidence type="ECO:0000256" key="1">
    <source>
        <dbReference type="ARBA" id="ARBA00022679"/>
    </source>
</evidence>
<organism evidence="2 3">
    <name type="scientific">Salimicrobium halophilum</name>
    <dbReference type="NCBI Taxonomy" id="86666"/>
    <lineage>
        <taxon>Bacteria</taxon>
        <taxon>Bacillati</taxon>
        <taxon>Bacillota</taxon>
        <taxon>Bacilli</taxon>
        <taxon>Bacillales</taxon>
        <taxon>Bacillaceae</taxon>
        <taxon>Salimicrobium</taxon>
    </lineage>
</organism>
<dbReference type="Gene3D" id="3.30.1540.10">
    <property type="entry name" value="formyl-coa transferase, domain 3"/>
    <property type="match status" value="1"/>
</dbReference>
<dbReference type="Proteomes" id="UP000199225">
    <property type="component" value="Unassembled WGS sequence"/>
</dbReference>
<keyword evidence="3" id="KW-1185">Reference proteome</keyword>
<name>A0A1G8SCG1_9BACI</name>